<protein>
    <submittedName>
        <fullName evidence="2">GNAT family N-acetyltransferase</fullName>
    </submittedName>
</protein>
<evidence type="ECO:0000259" key="1">
    <source>
        <dbReference type="PROSITE" id="PS51186"/>
    </source>
</evidence>
<dbReference type="PANTHER" id="PTHR43072:SF60">
    <property type="entry name" value="L-2,4-DIAMINOBUTYRIC ACID ACETYLTRANSFERASE"/>
    <property type="match status" value="1"/>
</dbReference>
<feature type="domain" description="N-acetyltransferase" evidence="1">
    <location>
        <begin position="142"/>
        <end position="269"/>
    </location>
</feature>
<dbReference type="PANTHER" id="PTHR43072">
    <property type="entry name" value="N-ACETYLTRANSFERASE"/>
    <property type="match status" value="1"/>
</dbReference>
<dbReference type="PROSITE" id="PS51186">
    <property type="entry name" value="GNAT"/>
    <property type="match status" value="1"/>
</dbReference>
<proteinExistence type="predicted"/>
<dbReference type="Gene3D" id="3.40.630.30">
    <property type="match status" value="1"/>
</dbReference>
<organism evidence="2 3">
    <name type="scientific">Cryptosporangium minutisporangium</name>
    <dbReference type="NCBI Taxonomy" id="113569"/>
    <lineage>
        <taxon>Bacteria</taxon>
        <taxon>Bacillati</taxon>
        <taxon>Actinomycetota</taxon>
        <taxon>Actinomycetes</taxon>
        <taxon>Cryptosporangiales</taxon>
        <taxon>Cryptosporangiaceae</taxon>
        <taxon>Cryptosporangium</taxon>
    </lineage>
</organism>
<keyword evidence="3" id="KW-1185">Reference proteome</keyword>
<name>A0ABP6SV00_9ACTN</name>
<sequence length="269" mass="28915">MAVAVADVVAAKRIPPRRSPRVARIDDLELERIASLGWRGLDTAELGEWQLRAAGGWTGRANSVLPLGDPGSPLDDALASVREWYAARDLPPTIQLPLPARDDLRRALAERGWTDRWGALVLVARVRALRAANLSVPGLPPVTVASSPDPGWLAAYHYRGGGALPAVAQEVLRSGTAPGFVALRLDGAPVAICRLALDEGWVGITAVEVDPAHRRRGLATHLLAGAVEYAAEHGAEGVYLQVDSDNAGALAMYEKLGFTHHHTYRYYRP</sequence>
<dbReference type="InterPro" id="IPR016181">
    <property type="entry name" value="Acyl_CoA_acyltransferase"/>
</dbReference>
<dbReference type="InterPro" id="IPR056935">
    <property type="entry name" value="Rv0428c-like_C"/>
</dbReference>
<comment type="caution">
    <text evidence="2">The sequence shown here is derived from an EMBL/GenBank/DDBJ whole genome shotgun (WGS) entry which is preliminary data.</text>
</comment>
<dbReference type="Pfam" id="PF24553">
    <property type="entry name" value="Rv0428c_C"/>
    <property type="match status" value="1"/>
</dbReference>
<evidence type="ECO:0000313" key="3">
    <source>
        <dbReference type="Proteomes" id="UP001501676"/>
    </source>
</evidence>
<dbReference type="InterPro" id="IPR000182">
    <property type="entry name" value="GNAT_dom"/>
</dbReference>
<evidence type="ECO:0000313" key="2">
    <source>
        <dbReference type="EMBL" id="GAA3385935.1"/>
    </source>
</evidence>
<reference evidence="3" key="1">
    <citation type="journal article" date="2019" name="Int. J. Syst. Evol. Microbiol.">
        <title>The Global Catalogue of Microorganisms (GCM) 10K type strain sequencing project: providing services to taxonomists for standard genome sequencing and annotation.</title>
        <authorList>
            <consortium name="The Broad Institute Genomics Platform"/>
            <consortium name="The Broad Institute Genome Sequencing Center for Infectious Disease"/>
            <person name="Wu L."/>
            <person name="Ma J."/>
        </authorList>
    </citation>
    <scope>NUCLEOTIDE SEQUENCE [LARGE SCALE GENOMIC DNA]</scope>
    <source>
        <strain evidence="3">JCM 9458</strain>
    </source>
</reference>
<dbReference type="EMBL" id="BAAAYN010000012">
    <property type="protein sequence ID" value="GAA3385935.1"/>
    <property type="molecule type" value="Genomic_DNA"/>
</dbReference>
<dbReference type="RefSeq" id="WP_345727864.1">
    <property type="nucleotide sequence ID" value="NZ_JBHMDE010000097.1"/>
</dbReference>
<gene>
    <name evidence="2" type="ORF">GCM10020369_21390</name>
</gene>
<dbReference type="Proteomes" id="UP001501676">
    <property type="component" value="Unassembled WGS sequence"/>
</dbReference>
<dbReference type="CDD" id="cd04301">
    <property type="entry name" value="NAT_SF"/>
    <property type="match status" value="1"/>
</dbReference>
<accession>A0ABP6SV00</accession>
<dbReference type="SUPFAM" id="SSF55729">
    <property type="entry name" value="Acyl-CoA N-acyltransferases (Nat)"/>
    <property type="match status" value="1"/>
</dbReference>